<reference evidence="6" key="1">
    <citation type="submission" date="2018-03" db="EMBL/GenBank/DDBJ databases">
        <authorList>
            <person name="Guldener U."/>
        </authorList>
    </citation>
    <scope>NUCLEOTIDE SEQUENCE</scope>
</reference>
<accession>A0AAE8M160</accession>
<dbReference type="Pfam" id="PF06276">
    <property type="entry name" value="FhuF"/>
    <property type="match status" value="1"/>
</dbReference>
<dbReference type="PANTHER" id="PTHR24178:SF9">
    <property type="entry name" value="ANK_REP_REGION DOMAIN-CONTAINING PROTEIN"/>
    <property type="match status" value="1"/>
</dbReference>
<feature type="domain" description="Aerobactin siderophore biosynthesis IucA/IucC-like C-terminal" evidence="5">
    <location>
        <begin position="380"/>
        <end position="528"/>
    </location>
</feature>
<keyword evidence="1" id="KW-0677">Repeat</keyword>
<dbReference type="PANTHER" id="PTHR24178">
    <property type="entry name" value="MOLTING PROTEIN MLT-4"/>
    <property type="match status" value="1"/>
</dbReference>
<evidence type="ECO:0000256" key="2">
    <source>
        <dbReference type="ARBA" id="ARBA00023043"/>
    </source>
</evidence>
<protein>
    <recommendedName>
        <fullName evidence="8">Ankyrin</fullName>
    </recommendedName>
</protein>
<dbReference type="Gene3D" id="1.25.40.20">
    <property type="entry name" value="Ankyrin repeat-containing domain"/>
    <property type="match status" value="2"/>
</dbReference>
<dbReference type="GO" id="GO:0019290">
    <property type="term" value="P:siderophore biosynthetic process"/>
    <property type="evidence" value="ECO:0007669"/>
    <property type="project" value="InterPro"/>
</dbReference>
<evidence type="ECO:0000259" key="5">
    <source>
        <dbReference type="Pfam" id="PF06276"/>
    </source>
</evidence>
<comment type="caution">
    <text evidence="6">The sequence shown here is derived from an EMBL/GenBank/DDBJ whole genome shotgun (WGS) entry which is preliminary data.</text>
</comment>
<dbReference type="InterPro" id="IPR002110">
    <property type="entry name" value="Ankyrin_rpt"/>
</dbReference>
<dbReference type="Pfam" id="PF12796">
    <property type="entry name" value="Ank_2"/>
    <property type="match status" value="1"/>
</dbReference>
<dbReference type="PROSITE" id="PS50297">
    <property type="entry name" value="ANK_REP_REGION"/>
    <property type="match status" value="2"/>
</dbReference>
<proteinExistence type="predicted"/>
<dbReference type="SUPFAM" id="SSF56059">
    <property type="entry name" value="Glutathione synthetase ATP-binding domain-like"/>
    <property type="match status" value="1"/>
</dbReference>
<dbReference type="PROSITE" id="PS50088">
    <property type="entry name" value="ANK_REPEAT"/>
    <property type="match status" value="2"/>
</dbReference>
<dbReference type="Pfam" id="PF04183">
    <property type="entry name" value="IucA_IucC"/>
    <property type="match status" value="1"/>
</dbReference>
<dbReference type="GO" id="GO:0003824">
    <property type="term" value="F:catalytic activity"/>
    <property type="evidence" value="ECO:0007669"/>
    <property type="project" value="UniProtKB-ARBA"/>
</dbReference>
<dbReference type="SUPFAM" id="SSF48403">
    <property type="entry name" value="Ankyrin repeat"/>
    <property type="match status" value="1"/>
</dbReference>
<dbReference type="EMBL" id="ONZP01000055">
    <property type="protein sequence ID" value="SPJ72220.1"/>
    <property type="molecule type" value="Genomic_DNA"/>
</dbReference>
<evidence type="ECO:0000313" key="7">
    <source>
        <dbReference type="Proteomes" id="UP001187734"/>
    </source>
</evidence>
<evidence type="ECO:0000256" key="3">
    <source>
        <dbReference type="PROSITE-ProRule" id="PRU00023"/>
    </source>
</evidence>
<dbReference type="SMART" id="SM00248">
    <property type="entry name" value="ANK"/>
    <property type="match status" value="5"/>
</dbReference>
<dbReference type="InterPro" id="IPR007310">
    <property type="entry name" value="Aerobactin_biosyn_IucA/IucC_N"/>
</dbReference>
<dbReference type="Proteomes" id="UP001187734">
    <property type="component" value="Unassembled WGS sequence"/>
</dbReference>
<evidence type="ECO:0000313" key="6">
    <source>
        <dbReference type="EMBL" id="SPJ72220.1"/>
    </source>
</evidence>
<evidence type="ECO:0008006" key="8">
    <source>
        <dbReference type="Google" id="ProtNLM"/>
    </source>
</evidence>
<dbReference type="InterPro" id="IPR036770">
    <property type="entry name" value="Ankyrin_rpt-contain_sf"/>
</dbReference>
<evidence type="ECO:0000256" key="1">
    <source>
        <dbReference type="ARBA" id="ARBA00022737"/>
    </source>
</evidence>
<sequence>MSTADFQSPARGAITKRLIAQLIHEKLVSVSLLDGIDKPRACVTGPGDKKRWMTLPIRDSSCLSRHVRPNDFGVPVILYYDDREVTEDDPGSIFEFAAPWFDCDEKTKTAIATELRSSSKMLEKWMKVGSDAPILNINSSFLDWERCVMGHPTNPFHRTCFANNLLSPMTPDDIPDLLNPGLSFVAVSRSSVRISGPFEKFLEPLLDLMGIPSPYDQGDYTVVPCLERHLPALLQFFPAAKLIETVTVRALAQASIQTVSVPGYIYDLKLSLACLITSGLRVTPCWPAAAVPAMTCLLRKLIPQELWLFGEVAAVTVSKQDTTEARYMTCILGENLESKADENDESLVSVAALLERPPGGSRTYAEILFGLETAQDKLVWLRRYVRILLELSLEPLVRHGIGLGFDAQNTAVRICRRTKAIKGFAIRDLAGVKLHGTTLQDQGFELTNLEATVIQDVHDLWDIMHHGLIQNHIGYLLDSLGLELHGWQVVSFELERALKGEVESMEQGIYRHLVKETMPFKSFIRMRMEAPLTNPFKIIYQQIPNVLWKKSPWLRQISLAATKSVLALVQPEQAEKRTRVVEAEAMKRALLRNTQGYGELPKVAARLNPHPFVLPIDFLVRLERFHEALALVLDNIIDRWWKDDEANFPSRMPFEPRVETLLRWVAQGSEEGNIKPYMGNQGNLRPDILIPDTGVYASPQFKVCEINGRFPISFLHYAAIAYQALSEATWNDPLIKPAADHNKLFDSFFQLFDPTTPIHFVVEPSEVPPDSPLFGLVEQRSGIRPRSVRPSSLRVVPCDKSWTGFDLYCELDAQATVGSTADLITINGQVMEKVHQVGFQLYDYELLALDPDMVREIARRSVNDLRSVFIAHDKRILGIIHQELHDLVHKHKVITQDQERILKDGIIPTIVPGSPELQSLIKDASKNPAIKDKYILKPFRLARGSGIRLGKTLSSEEWQLTLKSMRKTDFDSSMTQYLLQPVLPLQSVEWFWTEERQSAAWGQVVSIANLIDWWDGWTMQTKALALNRAAQRWMIYVVELLVSKIKFDPKVLDEALELAVDYKVLLGSTNEVRIDYERADYFEQQQFIKLLLHAGANINTTQFGVPLVIFTALKVNLIGALSVLLQNGADANTADGQGRTALHHLGCTIPLHQGNLSFRVHKAGIRLLLGHRASVCQQDTYGVMPIHNAAYETNLRVFLLELFSLPYHAQREDAARSTNLYGGTLLHYAAAGAKLDIIEYLVSQGLDVNHANSNGWTLLMCALVPTSEGLSDSIRPNGLSDAIQAAQLLLSHGADPLITTKEGWTPLHCIALYVSPGQNEQASAAIARFVSLGADLKACAIFLTDTGQRNPKPPSFYWGYQLQEIITEPARFGIAFVRSKYTPLHFAAAKGSVDMVRALLEHGADPSCRDADGNSAAKIAMHSWHLHRQPEVRDEILKLLYINIT</sequence>
<keyword evidence="2 3" id="KW-0040">ANK repeat</keyword>
<dbReference type="Pfam" id="PF13857">
    <property type="entry name" value="Ank_5"/>
    <property type="match status" value="1"/>
</dbReference>
<gene>
    <name evidence="6" type="ORF">FTOL_01948</name>
</gene>
<evidence type="ECO:0000259" key="4">
    <source>
        <dbReference type="Pfam" id="PF04183"/>
    </source>
</evidence>
<feature type="domain" description="Aerobactin siderophore biosynthesis IucA/IucC N-terminal" evidence="4">
    <location>
        <begin position="245"/>
        <end position="354"/>
    </location>
</feature>
<dbReference type="Gene3D" id="1.10.510.40">
    <property type="match status" value="1"/>
</dbReference>
<keyword evidence="7" id="KW-1185">Reference proteome</keyword>
<dbReference type="InterPro" id="IPR022770">
    <property type="entry name" value="IucA/IucC-like_C"/>
</dbReference>
<name>A0AAE8M160_9HYPO</name>
<feature type="repeat" description="ANK" evidence="3">
    <location>
        <begin position="1379"/>
        <end position="1411"/>
    </location>
</feature>
<organism evidence="6 7">
    <name type="scientific">Fusarium torulosum</name>
    <dbReference type="NCBI Taxonomy" id="33205"/>
    <lineage>
        <taxon>Eukaryota</taxon>
        <taxon>Fungi</taxon>
        <taxon>Dikarya</taxon>
        <taxon>Ascomycota</taxon>
        <taxon>Pezizomycotina</taxon>
        <taxon>Sordariomycetes</taxon>
        <taxon>Hypocreomycetidae</taxon>
        <taxon>Hypocreales</taxon>
        <taxon>Nectriaceae</taxon>
        <taxon>Fusarium</taxon>
    </lineage>
</organism>
<feature type="repeat" description="ANK" evidence="3">
    <location>
        <begin position="1221"/>
        <end position="1253"/>
    </location>
</feature>